<evidence type="ECO:0000256" key="1">
    <source>
        <dbReference type="SAM" id="Phobius"/>
    </source>
</evidence>
<keyword evidence="1" id="KW-1133">Transmembrane helix</keyword>
<gene>
    <name evidence="2" type="ORF">QTA56_10485</name>
</gene>
<proteinExistence type="predicted"/>
<dbReference type="EMBL" id="JAUDZE010000004">
    <property type="protein sequence ID" value="MDN0014654.1"/>
    <property type="molecule type" value="Genomic_DNA"/>
</dbReference>
<evidence type="ECO:0000313" key="2">
    <source>
        <dbReference type="EMBL" id="MDN0014654.1"/>
    </source>
</evidence>
<organism evidence="2 3">
    <name type="scientific">Acinetobacter thutiue</name>
    <dbReference type="NCBI Taxonomy" id="2998078"/>
    <lineage>
        <taxon>Bacteria</taxon>
        <taxon>Pseudomonadati</taxon>
        <taxon>Pseudomonadota</taxon>
        <taxon>Gammaproteobacteria</taxon>
        <taxon>Moraxellales</taxon>
        <taxon>Moraxellaceae</taxon>
        <taxon>Acinetobacter</taxon>
    </lineage>
</organism>
<keyword evidence="1" id="KW-0812">Transmembrane</keyword>
<evidence type="ECO:0000313" key="3">
    <source>
        <dbReference type="Proteomes" id="UP001168524"/>
    </source>
</evidence>
<keyword evidence="1" id="KW-0472">Membrane</keyword>
<dbReference type="RefSeq" id="WP_267980906.1">
    <property type="nucleotide sequence ID" value="NZ_JAPQKF010000004.1"/>
</dbReference>
<reference evidence="2" key="1">
    <citation type="submission" date="2023-06" db="EMBL/GenBank/DDBJ databases">
        <title>Two novel species of Acinetobacter isolated from motorbike repairing workshop in Vietnam.</title>
        <authorList>
            <person name="Le N.T.T."/>
        </authorList>
    </citation>
    <scope>NUCLEOTIDE SEQUENCE</scope>
    <source>
        <strain evidence="2">VNH17</strain>
    </source>
</reference>
<sequence>MSQKTVEKKPIPWLLMGLGLAIPIFIVGMAFLAAKSDAETKKKYDQQHAEIAKKFEEQKKAEQAAKTEQ</sequence>
<comment type="caution">
    <text evidence="2">The sequence shown here is derived from an EMBL/GenBank/DDBJ whole genome shotgun (WGS) entry which is preliminary data.</text>
</comment>
<protein>
    <submittedName>
        <fullName evidence="2">Uncharacterized protein</fullName>
    </submittedName>
</protein>
<name>A0ABT7WPP2_9GAMM</name>
<feature type="transmembrane region" description="Helical" evidence="1">
    <location>
        <begin position="12"/>
        <end position="34"/>
    </location>
</feature>
<dbReference type="Proteomes" id="UP001168524">
    <property type="component" value="Unassembled WGS sequence"/>
</dbReference>
<keyword evidence="3" id="KW-1185">Reference proteome</keyword>
<accession>A0ABT7WPP2</accession>